<evidence type="ECO:0000313" key="3">
    <source>
        <dbReference type="Proteomes" id="UP000830671"/>
    </source>
</evidence>
<feature type="region of interest" description="Disordered" evidence="1">
    <location>
        <begin position="1"/>
        <end position="75"/>
    </location>
</feature>
<name>A0A9Q8SW78_9PEZI</name>
<organism evidence="2 3">
    <name type="scientific">Colletotrichum lupini</name>
    <dbReference type="NCBI Taxonomy" id="145971"/>
    <lineage>
        <taxon>Eukaryota</taxon>
        <taxon>Fungi</taxon>
        <taxon>Dikarya</taxon>
        <taxon>Ascomycota</taxon>
        <taxon>Pezizomycotina</taxon>
        <taxon>Sordariomycetes</taxon>
        <taxon>Hypocreomycetidae</taxon>
        <taxon>Glomerellales</taxon>
        <taxon>Glomerellaceae</taxon>
        <taxon>Colletotrichum</taxon>
        <taxon>Colletotrichum acutatum species complex</taxon>
    </lineage>
</organism>
<dbReference type="KEGG" id="clup:CLUP02_10198"/>
<dbReference type="Proteomes" id="UP000830671">
    <property type="component" value="Chromosome 5"/>
</dbReference>
<keyword evidence="3" id="KW-1185">Reference proteome</keyword>
<proteinExistence type="predicted"/>
<protein>
    <submittedName>
        <fullName evidence="2">Uncharacterized protein</fullName>
    </submittedName>
</protein>
<dbReference type="AlphaFoldDB" id="A0A9Q8SW78"/>
<dbReference type="EMBL" id="CP019477">
    <property type="protein sequence ID" value="UQC84702.1"/>
    <property type="molecule type" value="Genomic_DNA"/>
</dbReference>
<evidence type="ECO:0000313" key="2">
    <source>
        <dbReference type="EMBL" id="UQC84702.1"/>
    </source>
</evidence>
<sequence>MQRSPHSTHKKRTIQGLERSTRVSHSPKIQSSLPHIPLPPIPSGPLRSTQSPKRPIKTAKCEGEPGTTHTFMRPA</sequence>
<reference evidence="2" key="1">
    <citation type="journal article" date="2021" name="Mol. Plant Microbe Interact.">
        <title>Complete Genome Sequence of the Plant-Pathogenic Fungus Colletotrichum lupini.</title>
        <authorList>
            <person name="Baroncelli R."/>
            <person name="Pensec F."/>
            <person name="Da Lio D."/>
            <person name="Boufleur T."/>
            <person name="Vicente I."/>
            <person name="Sarrocco S."/>
            <person name="Picot A."/>
            <person name="Baraldi E."/>
            <person name="Sukno S."/>
            <person name="Thon M."/>
            <person name="Le Floch G."/>
        </authorList>
    </citation>
    <scope>NUCLEOTIDE SEQUENCE</scope>
    <source>
        <strain evidence="2">IMI 504893</strain>
    </source>
</reference>
<accession>A0A9Q8SW78</accession>
<evidence type="ECO:0000256" key="1">
    <source>
        <dbReference type="SAM" id="MobiDB-lite"/>
    </source>
</evidence>
<dbReference type="RefSeq" id="XP_049146319.1">
    <property type="nucleotide sequence ID" value="XM_049289174.1"/>
</dbReference>
<gene>
    <name evidence="2" type="ORF">CLUP02_10198</name>
</gene>
<feature type="compositionally biased region" description="Basic residues" evidence="1">
    <location>
        <begin position="1"/>
        <end position="13"/>
    </location>
</feature>
<dbReference type="GeneID" id="73344184"/>